<sequence length="211" mass="23736">MLFAEPEEPSNNKNQQIEEEKIGTVFHSLFASIPMCANREACHLELLGNVHLRTHQWKNKQPCSKLEMEVTWHEGILGNVGVLGEDREKEKSHHTCHETNHTGKSQIELMLFVKGEILCEGETLGGELSLLFSILSNQEIQSFFSFFYFLIWVPNNWSNLPDLRGRPSVRDGGNANLGQEGRAATACGAQLVGWLGLKNSLGYKKYIHSIS</sequence>
<name>A0A371FF98_MUCPR</name>
<comment type="caution">
    <text evidence="1">The sequence shown here is derived from an EMBL/GenBank/DDBJ whole genome shotgun (WGS) entry which is preliminary data.</text>
</comment>
<dbReference type="AlphaFoldDB" id="A0A371FF98"/>
<reference evidence="1" key="1">
    <citation type="submission" date="2018-05" db="EMBL/GenBank/DDBJ databases">
        <title>Draft genome of Mucuna pruriens seed.</title>
        <authorList>
            <person name="Nnadi N.E."/>
            <person name="Vos R."/>
            <person name="Hasami M.H."/>
            <person name="Devisetty U.K."/>
            <person name="Aguiy J.C."/>
        </authorList>
    </citation>
    <scope>NUCLEOTIDE SEQUENCE [LARGE SCALE GENOMIC DNA]</scope>
    <source>
        <strain evidence="1">JCA_2017</strain>
    </source>
</reference>
<evidence type="ECO:0000313" key="2">
    <source>
        <dbReference type="Proteomes" id="UP000257109"/>
    </source>
</evidence>
<accession>A0A371FF98</accession>
<dbReference type="EMBL" id="QJKJ01009334">
    <property type="protein sequence ID" value="RDX76930.1"/>
    <property type="molecule type" value="Genomic_DNA"/>
</dbReference>
<keyword evidence="2" id="KW-1185">Reference proteome</keyword>
<evidence type="ECO:0000313" key="1">
    <source>
        <dbReference type="EMBL" id="RDX76930.1"/>
    </source>
</evidence>
<organism evidence="1 2">
    <name type="scientific">Mucuna pruriens</name>
    <name type="common">Velvet bean</name>
    <name type="synonym">Dolichos pruriens</name>
    <dbReference type="NCBI Taxonomy" id="157652"/>
    <lineage>
        <taxon>Eukaryota</taxon>
        <taxon>Viridiplantae</taxon>
        <taxon>Streptophyta</taxon>
        <taxon>Embryophyta</taxon>
        <taxon>Tracheophyta</taxon>
        <taxon>Spermatophyta</taxon>
        <taxon>Magnoliopsida</taxon>
        <taxon>eudicotyledons</taxon>
        <taxon>Gunneridae</taxon>
        <taxon>Pentapetalae</taxon>
        <taxon>rosids</taxon>
        <taxon>fabids</taxon>
        <taxon>Fabales</taxon>
        <taxon>Fabaceae</taxon>
        <taxon>Papilionoideae</taxon>
        <taxon>50 kb inversion clade</taxon>
        <taxon>NPAAA clade</taxon>
        <taxon>indigoferoid/millettioid clade</taxon>
        <taxon>Phaseoleae</taxon>
        <taxon>Mucuna</taxon>
    </lineage>
</organism>
<gene>
    <name evidence="1" type="ORF">CR513_43028</name>
</gene>
<protein>
    <submittedName>
        <fullName evidence="1">Uncharacterized protein</fullName>
    </submittedName>
</protein>
<proteinExistence type="predicted"/>
<feature type="non-terminal residue" evidence="1">
    <location>
        <position position="1"/>
    </location>
</feature>
<dbReference type="Proteomes" id="UP000257109">
    <property type="component" value="Unassembled WGS sequence"/>
</dbReference>